<protein>
    <submittedName>
        <fullName evidence="2">Uncharacterized protein</fullName>
    </submittedName>
</protein>
<dbReference type="Proteomes" id="UP000813461">
    <property type="component" value="Unassembled WGS sequence"/>
</dbReference>
<feature type="region of interest" description="Disordered" evidence="1">
    <location>
        <begin position="273"/>
        <end position="324"/>
    </location>
</feature>
<feature type="compositionally biased region" description="Acidic residues" evidence="1">
    <location>
        <begin position="78"/>
        <end position="95"/>
    </location>
</feature>
<feature type="region of interest" description="Disordered" evidence="1">
    <location>
        <begin position="77"/>
        <end position="96"/>
    </location>
</feature>
<gene>
    <name evidence="2" type="ORF">FB567DRAFT_433044</name>
</gene>
<dbReference type="OrthoDB" id="4161595at2759"/>
<evidence type="ECO:0000313" key="2">
    <source>
        <dbReference type="EMBL" id="KAH7092944.1"/>
    </source>
</evidence>
<reference evidence="2" key="1">
    <citation type="journal article" date="2021" name="Nat. Commun.">
        <title>Genetic determinants of endophytism in the Arabidopsis root mycobiome.</title>
        <authorList>
            <person name="Mesny F."/>
            <person name="Miyauchi S."/>
            <person name="Thiergart T."/>
            <person name="Pickel B."/>
            <person name="Atanasova L."/>
            <person name="Karlsson M."/>
            <person name="Huettel B."/>
            <person name="Barry K.W."/>
            <person name="Haridas S."/>
            <person name="Chen C."/>
            <person name="Bauer D."/>
            <person name="Andreopoulos W."/>
            <person name="Pangilinan J."/>
            <person name="LaButti K."/>
            <person name="Riley R."/>
            <person name="Lipzen A."/>
            <person name="Clum A."/>
            <person name="Drula E."/>
            <person name="Henrissat B."/>
            <person name="Kohler A."/>
            <person name="Grigoriev I.V."/>
            <person name="Martin F.M."/>
            <person name="Hacquard S."/>
        </authorList>
    </citation>
    <scope>NUCLEOTIDE SEQUENCE</scope>
    <source>
        <strain evidence="2">MPI-SDFR-AT-0120</strain>
    </source>
</reference>
<sequence length="324" mass="35576">MVDLASTSQVDQVRTKMDINSILSPPTASPASDVTNAAPVLAPSTPTTPTKTDVAPKEEQTDSQDAAMEDVALAEDAAQVEDVDDSAEGDAEDVPDSEREFICKNDETSRCVTGQYTNDLSRKVISDHFGRNKACTRDITDWPLFCRKHYQRATYNKKLWQIRKLTLIHRQFDVIASQFPGTTYDIHFKKSEEARLNEYSRKVASGWSEEDAAKAVAPATGKHFEAPINILRELDLDLGKKKSILEVKEIVEKILEQITEGATDQVPSIEFLPNIPGKMVSPKKAAPKTPSPKKSRKGAKTPNSKGTPGHVSAKGSVKKSGQKN</sequence>
<name>A0A8K0W354_9PLEO</name>
<feature type="region of interest" description="Disordered" evidence="1">
    <location>
        <begin position="1"/>
        <end position="69"/>
    </location>
</feature>
<evidence type="ECO:0000313" key="3">
    <source>
        <dbReference type="Proteomes" id="UP000813461"/>
    </source>
</evidence>
<feature type="compositionally biased region" description="Polar residues" evidence="1">
    <location>
        <begin position="1"/>
        <end position="12"/>
    </location>
</feature>
<accession>A0A8K0W354</accession>
<dbReference type="AlphaFoldDB" id="A0A8K0W354"/>
<feature type="compositionally biased region" description="Polar residues" evidence="1">
    <location>
        <begin position="21"/>
        <end position="35"/>
    </location>
</feature>
<dbReference type="EMBL" id="JAGMVJ010000002">
    <property type="protein sequence ID" value="KAH7092944.1"/>
    <property type="molecule type" value="Genomic_DNA"/>
</dbReference>
<keyword evidence="3" id="KW-1185">Reference proteome</keyword>
<evidence type="ECO:0000256" key="1">
    <source>
        <dbReference type="SAM" id="MobiDB-lite"/>
    </source>
</evidence>
<organism evidence="2 3">
    <name type="scientific">Paraphoma chrysanthemicola</name>
    <dbReference type="NCBI Taxonomy" id="798071"/>
    <lineage>
        <taxon>Eukaryota</taxon>
        <taxon>Fungi</taxon>
        <taxon>Dikarya</taxon>
        <taxon>Ascomycota</taxon>
        <taxon>Pezizomycotina</taxon>
        <taxon>Dothideomycetes</taxon>
        <taxon>Pleosporomycetidae</taxon>
        <taxon>Pleosporales</taxon>
        <taxon>Pleosporineae</taxon>
        <taxon>Phaeosphaeriaceae</taxon>
        <taxon>Paraphoma</taxon>
    </lineage>
</organism>
<comment type="caution">
    <text evidence="2">The sequence shown here is derived from an EMBL/GenBank/DDBJ whole genome shotgun (WGS) entry which is preliminary data.</text>
</comment>
<proteinExistence type="predicted"/>